<dbReference type="Pfam" id="PF04237">
    <property type="entry name" value="YjbR"/>
    <property type="match status" value="1"/>
</dbReference>
<accession>A0ABT3AC24</accession>
<comment type="caution">
    <text evidence="1">The sequence shown here is derived from an EMBL/GenBank/DDBJ whole genome shotgun (WGS) entry which is preliminary data.</text>
</comment>
<dbReference type="Proteomes" id="UP001652504">
    <property type="component" value="Unassembled WGS sequence"/>
</dbReference>
<evidence type="ECO:0000313" key="2">
    <source>
        <dbReference type="Proteomes" id="UP001652504"/>
    </source>
</evidence>
<dbReference type="Gene3D" id="3.90.1150.30">
    <property type="match status" value="1"/>
</dbReference>
<dbReference type="GO" id="GO:0003677">
    <property type="term" value="F:DNA binding"/>
    <property type="evidence" value="ECO:0007669"/>
    <property type="project" value="UniProtKB-KW"/>
</dbReference>
<evidence type="ECO:0000313" key="1">
    <source>
        <dbReference type="EMBL" id="MCV2886229.1"/>
    </source>
</evidence>
<sequence length="118" mass="13517">MENNIEQYLLSLPEAWLDYPFGDDVKVFKVKQKMFALVGEREGKKGINLKCDPLEAESLRDIFPAITAAYHMNKRHWITVQLDGSVPEGEVKRLVDNSFMLVVNGLPKRERASLALHF</sequence>
<dbReference type="InterPro" id="IPR038056">
    <property type="entry name" value="YjbR-like_sf"/>
</dbReference>
<keyword evidence="2" id="KW-1185">Reference proteome</keyword>
<dbReference type="SUPFAM" id="SSF142906">
    <property type="entry name" value="YjbR-like"/>
    <property type="match status" value="1"/>
</dbReference>
<proteinExistence type="predicted"/>
<dbReference type="InterPro" id="IPR007351">
    <property type="entry name" value="YjbR"/>
</dbReference>
<gene>
    <name evidence="1" type="ORF">OE749_16165</name>
</gene>
<organism evidence="1 2">
    <name type="scientific">Fluctibacter corallii</name>
    <dbReference type="NCBI Taxonomy" id="2984329"/>
    <lineage>
        <taxon>Bacteria</taxon>
        <taxon>Pseudomonadati</taxon>
        <taxon>Pseudomonadota</taxon>
        <taxon>Gammaproteobacteria</taxon>
        <taxon>Alteromonadales</taxon>
        <taxon>Alteromonadaceae</taxon>
        <taxon>Fluctibacter</taxon>
    </lineage>
</organism>
<reference evidence="1 2" key="1">
    <citation type="submission" date="2022-10" db="EMBL/GenBank/DDBJ databases">
        <title>Aestuariibacter sp. AA17 isolated from Montipora capitata coral fragment.</title>
        <authorList>
            <person name="Emsley S.A."/>
            <person name="Pfannmuller K.M."/>
            <person name="Loughran R.M."/>
            <person name="Shlafstein M."/>
            <person name="Papke E."/>
            <person name="Saw J.H."/>
            <person name="Ushijima B."/>
            <person name="Videau P."/>
        </authorList>
    </citation>
    <scope>NUCLEOTIDE SEQUENCE [LARGE SCALE GENOMIC DNA]</scope>
    <source>
        <strain evidence="1 2">AA17</strain>
    </source>
</reference>
<dbReference type="InterPro" id="IPR058532">
    <property type="entry name" value="YjbR/MT2646/Rv2570-like"/>
</dbReference>
<name>A0ABT3AC24_9ALTE</name>
<keyword evidence="1" id="KW-0238">DNA-binding</keyword>
<protein>
    <submittedName>
        <fullName evidence="1">MmcQ/YjbR family DNA-binding protein</fullName>
    </submittedName>
</protein>
<dbReference type="RefSeq" id="WP_263713515.1">
    <property type="nucleotide sequence ID" value="NZ_JAOWKX010000009.1"/>
</dbReference>
<dbReference type="PANTHER" id="PTHR35145:SF1">
    <property type="entry name" value="CYTOPLASMIC PROTEIN"/>
    <property type="match status" value="1"/>
</dbReference>
<dbReference type="EMBL" id="JAOWKX010000009">
    <property type="protein sequence ID" value="MCV2886229.1"/>
    <property type="molecule type" value="Genomic_DNA"/>
</dbReference>
<dbReference type="PANTHER" id="PTHR35145">
    <property type="entry name" value="CYTOPLASMIC PROTEIN-RELATED"/>
    <property type="match status" value="1"/>
</dbReference>